<comment type="caution">
    <text evidence="1">The sequence shown here is derived from an EMBL/GenBank/DDBJ whole genome shotgun (WGS) entry which is preliminary data.</text>
</comment>
<reference evidence="1 2" key="1">
    <citation type="submission" date="2015-01" db="EMBL/GenBank/DDBJ databases">
        <title>Evolution of Trichinella species and genotypes.</title>
        <authorList>
            <person name="Korhonen P.K."/>
            <person name="Edoardo P."/>
            <person name="Giuseppe L.R."/>
            <person name="Gasser R.B."/>
        </authorList>
    </citation>
    <scope>NUCLEOTIDE SEQUENCE [LARGE SCALE GENOMIC DNA]</scope>
    <source>
        <strain evidence="1">ISS1029</strain>
    </source>
</reference>
<evidence type="ECO:0000313" key="1">
    <source>
        <dbReference type="EMBL" id="KRY63469.1"/>
    </source>
</evidence>
<organism evidence="1 2">
    <name type="scientific">Trichinella zimbabwensis</name>
    <dbReference type="NCBI Taxonomy" id="268475"/>
    <lineage>
        <taxon>Eukaryota</taxon>
        <taxon>Metazoa</taxon>
        <taxon>Ecdysozoa</taxon>
        <taxon>Nematoda</taxon>
        <taxon>Enoplea</taxon>
        <taxon>Dorylaimia</taxon>
        <taxon>Trichinellida</taxon>
        <taxon>Trichinellidae</taxon>
        <taxon>Trichinella</taxon>
    </lineage>
</organism>
<name>A0A0V1DPI8_9BILA</name>
<proteinExistence type="predicted"/>
<dbReference type="Proteomes" id="UP000055024">
    <property type="component" value="Unassembled WGS sequence"/>
</dbReference>
<dbReference type="EMBL" id="JYDP01008586">
    <property type="protein sequence ID" value="KRY63469.1"/>
    <property type="molecule type" value="Genomic_DNA"/>
</dbReference>
<keyword evidence="2" id="KW-1185">Reference proteome</keyword>
<gene>
    <name evidence="1" type="ORF">T11_17328</name>
</gene>
<accession>A0A0V1DPI8</accession>
<evidence type="ECO:0000313" key="2">
    <source>
        <dbReference type="Proteomes" id="UP000055024"/>
    </source>
</evidence>
<protein>
    <submittedName>
        <fullName evidence="1">Uncharacterized protein</fullName>
    </submittedName>
</protein>
<dbReference type="AlphaFoldDB" id="A0A0V1DPI8"/>
<feature type="non-terminal residue" evidence="1">
    <location>
        <position position="43"/>
    </location>
</feature>
<sequence>MRNIFGCRWTPGGTGKMRKTTFSIFEKCATFLAVAGPQEAREK</sequence>